<comment type="caution">
    <text evidence="2">The sequence shown here is derived from an EMBL/GenBank/DDBJ whole genome shotgun (WGS) entry which is preliminary data.</text>
</comment>
<feature type="compositionally biased region" description="Polar residues" evidence="1">
    <location>
        <begin position="147"/>
        <end position="159"/>
    </location>
</feature>
<reference evidence="2 3" key="1">
    <citation type="submission" date="2017-06" db="EMBL/GenBank/DDBJ databases">
        <title>Comparative genomic analysis of Ambrosia Fusariam Clade fungi.</title>
        <authorList>
            <person name="Stajich J.E."/>
            <person name="Carrillo J."/>
            <person name="Kijimoto T."/>
            <person name="Eskalen A."/>
            <person name="O'Donnell K."/>
            <person name="Kasson M."/>
        </authorList>
    </citation>
    <scope>NUCLEOTIDE SEQUENCE [LARGE SCALE GENOMIC DNA]</scope>
    <source>
        <strain evidence="2 3">NRRL62584</strain>
    </source>
</reference>
<sequence>MSGAEVIVPVVLFCTNLFKEACVGLLDTNNDAQAFLMLESSVADDIKAAQRFLWQLERYVGQEEELKVDVRHSIRKTREAMEAFHGRLARVEKRKLKWILRDRRAARSLLLPLQSEQSNLSRRIDWMRSALDKLANSPKEEEGELPSSMSLQVPTTAIE</sequence>
<evidence type="ECO:0000313" key="3">
    <source>
        <dbReference type="Proteomes" id="UP000288168"/>
    </source>
</evidence>
<accession>A0A428PBF9</accession>
<evidence type="ECO:0000256" key="1">
    <source>
        <dbReference type="SAM" id="MobiDB-lite"/>
    </source>
</evidence>
<proteinExistence type="predicted"/>
<keyword evidence="3" id="KW-1185">Reference proteome</keyword>
<dbReference type="OrthoDB" id="5085833at2759"/>
<protein>
    <submittedName>
        <fullName evidence="2">Uncharacterized protein</fullName>
    </submittedName>
</protein>
<dbReference type="AlphaFoldDB" id="A0A428PBF9"/>
<name>A0A428PBF9_9HYPO</name>
<dbReference type="Proteomes" id="UP000288168">
    <property type="component" value="Unassembled WGS sequence"/>
</dbReference>
<dbReference type="EMBL" id="NKCI01000164">
    <property type="protein sequence ID" value="RSL50408.1"/>
    <property type="molecule type" value="Genomic_DNA"/>
</dbReference>
<organism evidence="2 3">
    <name type="scientific">Fusarium duplospermum</name>
    <dbReference type="NCBI Taxonomy" id="1325734"/>
    <lineage>
        <taxon>Eukaryota</taxon>
        <taxon>Fungi</taxon>
        <taxon>Dikarya</taxon>
        <taxon>Ascomycota</taxon>
        <taxon>Pezizomycotina</taxon>
        <taxon>Sordariomycetes</taxon>
        <taxon>Hypocreomycetidae</taxon>
        <taxon>Hypocreales</taxon>
        <taxon>Nectriaceae</taxon>
        <taxon>Fusarium</taxon>
        <taxon>Fusarium solani species complex</taxon>
    </lineage>
</organism>
<feature type="region of interest" description="Disordered" evidence="1">
    <location>
        <begin position="135"/>
        <end position="159"/>
    </location>
</feature>
<gene>
    <name evidence="2" type="ORF">CEP54_011946</name>
</gene>
<evidence type="ECO:0000313" key="2">
    <source>
        <dbReference type="EMBL" id="RSL50408.1"/>
    </source>
</evidence>